<keyword evidence="1" id="KW-0813">Transport</keyword>
<evidence type="ECO:0000256" key="1">
    <source>
        <dbReference type="ARBA" id="ARBA00022448"/>
    </source>
</evidence>
<dbReference type="InterPro" id="IPR013012">
    <property type="entry name" value="PTS_EIIB_3"/>
</dbReference>
<evidence type="ECO:0000256" key="5">
    <source>
        <dbReference type="ARBA" id="ARBA00022683"/>
    </source>
</evidence>
<reference evidence="10" key="1">
    <citation type="submission" date="2023-06" db="EMBL/GenBank/DDBJ databases">
        <title>Identification and characterization of horizontal gene transfer across gut microbiota members of farm animals based on homology search.</title>
        <authorList>
            <person name="Zeman M."/>
            <person name="Kubasova T."/>
            <person name="Jahodarova E."/>
            <person name="Nykrynova M."/>
            <person name="Rychlik I."/>
        </authorList>
    </citation>
    <scope>NUCLEOTIDE SEQUENCE [LARGE SCALE GENOMIC DNA]</scope>
    <source>
        <strain evidence="10">ET341</strain>
    </source>
</reference>
<sequence length="99" mass="10816">MKILLCCKAGVTSNMFASALKDEASKKDMEVIIWATAETMIEYSIEQADLILVTPQLKSSVSKFEDLAKAGTPVILISDEDFVQFNAKKVLEEALASLS</sequence>
<dbReference type="InterPro" id="IPR051819">
    <property type="entry name" value="PTS_sugar-specific_EIIB"/>
</dbReference>
<evidence type="ECO:0000256" key="4">
    <source>
        <dbReference type="ARBA" id="ARBA00022679"/>
    </source>
</evidence>
<name>A0ABT7UHR9_9FIRM</name>
<evidence type="ECO:0000256" key="7">
    <source>
        <dbReference type="PROSITE-ProRule" id="PRU00423"/>
    </source>
</evidence>
<evidence type="ECO:0000256" key="2">
    <source>
        <dbReference type="ARBA" id="ARBA00022553"/>
    </source>
</evidence>
<dbReference type="PANTHER" id="PTHR34581:SF2">
    <property type="entry name" value="PTS SYSTEM N,N'-DIACETYLCHITOBIOSE-SPECIFIC EIIB COMPONENT"/>
    <property type="match status" value="1"/>
</dbReference>
<dbReference type="Proteomes" id="UP001529275">
    <property type="component" value="Unassembled WGS sequence"/>
</dbReference>
<dbReference type="InterPro" id="IPR036095">
    <property type="entry name" value="PTS_EIIB-like_sf"/>
</dbReference>
<evidence type="ECO:0000313" key="10">
    <source>
        <dbReference type="Proteomes" id="UP001529275"/>
    </source>
</evidence>
<keyword evidence="2" id="KW-0597">Phosphoprotein</keyword>
<accession>A0ABT7UHR9</accession>
<dbReference type="Pfam" id="PF02302">
    <property type="entry name" value="PTS_IIB"/>
    <property type="match status" value="1"/>
</dbReference>
<dbReference type="PROSITE" id="PS51100">
    <property type="entry name" value="PTS_EIIB_TYPE_3"/>
    <property type="match status" value="1"/>
</dbReference>
<evidence type="ECO:0000256" key="6">
    <source>
        <dbReference type="ARBA" id="ARBA00022777"/>
    </source>
</evidence>
<keyword evidence="4" id="KW-0808">Transferase</keyword>
<keyword evidence="5" id="KW-0598">Phosphotransferase system</keyword>
<dbReference type="PANTHER" id="PTHR34581">
    <property type="entry name" value="PTS SYSTEM N,N'-DIACETYLCHITOBIOSE-SPECIFIC EIIB COMPONENT"/>
    <property type="match status" value="1"/>
</dbReference>
<keyword evidence="6" id="KW-0418">Kinase</keyword>
<gene>
    <name evidence="9" type="ORF">QUV98_03930</name>
</gene>
<dbReference type="RefSeq" id="WP_087245342.1">
    <property type="nucleotide sequence ID" value="NZ_JAUDCK010000009.1"/>
</dbReference>
<feature type="domain" description="PTS EIIB type-3" evidence="8">
    <location>
        <begin position="1"/>
        <end position="99"/>
    </location>
</feature>
<reference evidence="9 10" key="2">
    <citation type="submission" date="2023-06" db="EMBL/GenBank/DDBJ databases">
        <authorList>
            <person name="Zeman M."/>
            <person name="Kubasova T."/>
            <person name="Jahodarova E."/>
            <person name="Nykrynova M."/>
            <person name="Rychlik I."/>
        </authorList>
    </citation>
    <scope>NUCLEOTIDE SEQUENCE [LARGE SCALE GENOMIC DNA]</scope>
    <source>
        <strain evidence="9 10">ET341</strain>
    </source>
</reference>
<dbReference type="Gene3D" id="3.40.50.2300">
    <property type="match status" value="1"/>
</dbReference>
<keyword evidence="3" id="KW-0762">Sugar transport</keyword>
<organism evidence="9 10">
    <name type="scientific">Massilimicrobiota timonensis</name>
    <dbReference type="NCBI Taxonomy" id="1776392"/>
    <lineage>
        <taxon>Bacteria</taxon>
        <taxon>Bacillati</taxon>
        <taxon>Bacillota</taxon>
        <taxon>Erysipelotrichia</taxon>
        <taxon>Erysipelotrichales</taxon>
        <taxon>Erysipelotrichaceae</taxon>
        <taxon>Massilimicrobiota</taxon>
    </lineage>
</organism>
<dbReference type="EMBL" id="JAUDCK010000009">
    <property type="protein sequence ID" value="MDM8195467.1"/>
    <property type="molecule type" value="Genomic_DNA"/>
</dbReference>
<proteinExistence type="predicted"/>
<evidence type="ECO:0000313" key="9">
    <source>
        <dbReference type="EMBL" id="MDM8195467.1"/>
    </source>
</evidence>
<dbReference type="SUPFAM" id="SSF52794">
    <property type="entry name" value="PTS system IIB component-like"/>
    <property type="match status" value="1"/>
</dbReference>
<feature type="modified residue" description="Phosphocysteine; by EIIA" evidence="7">
    <location>
        <position position="7"/>
    </location>
</feature>
<protein>
    <recommendedName>
        <fullName evidence="8">PTS EIIB type-3 domain-containing protein</fullName>
    </recommendedName>
</protein>
<comment type="caution">
    <text evidence="9">The sequence shown here is derived from an EMBL/GenBank/DDBJ whole genome shotgun (WGS) entry which is preliminary data.</text>
</comment>
<keyword evidence="10" id="KW-1185">Reference proteome</keyword>
<evidence type="ECO:0000259" key="8">
    <source>
        <dbReference type="PROSITE" id="PS51100"/>
    </source>
</evidence>
<evidence type="ECO:0000256" key="3">
    <source>
        <dbReference type="ARBA" id="ARBA00022597"/>
    </source>
</evidence>
<dbReference type="InterPro" id="IPR003501">
    <property type="entry name" value="PTS_EIIB_2/3"/>
</dbReference>